<comment type="caution">
    <text evidence="1">The sequence shown here is derived from an EMBL/GenBank/DDBJ whole genome shotgun (WGS) entry which is preliminary data.</text>
</comment>
<organism evidence="1 2">
    <name type="scientific">Thalassotalea euphylliae</name>
    <dbReference type="NCBI Taxonomy" id="1655234"/>
    <lineage>
        <taxon>Bacteria</taxon>
        <taxon>Pseudomonadati</taxon>
        <taxon>Pseudomonadota</taxon>
        <taxon>Gammaproteobacteria</taxon>
        <taxon>Alteromonadales</taxon>
        <taxon>Colwelliaceae</taxon>
        <taxon>Thalassotalea</taxon>
    </lineage>
</organism>
<dbReference type="SUPFAM" id="SSF54637">
    <property type="entry name" value="Thioesterase/thiol ester dehydrase-isomerase"/>
    <property type="match status" value="1"/>
</dbReference>
<dbReference type="Proteomes" id="UP000256478">
    <property type="component" value="Unassembled WGS sequence"/>
</dbReference>
<reference evidence="1 2" key="1">
    <citation type="submission" date="2018-08" db="EMBL/GenBank/DDBJ databases">
        <title>Thalassotalea euphylliae genome.</title>
        <authorList>
            <person name="Summers S."/>
            <person name="Rice S.A."/>
            <person name="Freckelton M.L."/>
            <person name="Nedved B.T."/>
            <person name="Hadfield M.G."/>
        </authorList>
    </citation>
    <scope>NUCLEOTIDE SEQUENCE [LARGE SCALE GENOMIC DNA]</scope>
    <source>
        <strain evidence="1 2">H1</strain>
    </source>
</reference>
<dbReference type="Gene3D" id="3.10.129.10">
    <property type="entry name" value="Hotdog Thioesterase"/>
    <property type="match status" value="1"/>
</dbReference>
<name>A0A3E0TRQ0_9GAMM</name>
<sequence length="158" mass="18445">MNLMFSKAWLFRLLINLWPPLLFTRIKLDYMSADFREARVSMKLSAWNRNGVGTLFGGALFSMTDPFYMLMLMARMRDEYIVWDKCADIDFVKPGKGRVYAEFIITDEMLADIEQYTVNGDKYLPQVVTYIKDEAGEVVAKVNRTLYIRRKNGLGNKR</sequence>
<dbReference type="InterPro" id="IPR027961">
    <property type="entry name" value="DUF4442"/>
</dbReference>
<gene>
    <name evidence="1" type="ORF">DXX93_12545</name>
</gene>
<evidence type="ECO:0000313" key="2">
    <source>
        <dbReference type="Proteomes" id="UP000256478"/>
    </source>
</evidence>
<protein>
    <submittedName>
        <fullName evidence="1">DUF4442 domain-containing protein</fullName>
    </submittedName>
</protein>
<dbReference type="EMBL" id="QUOU01000001">
    <property type="protein sequence ID" value="REL27311.1"/>
    <property type="molecule type" value="Genomic_DNA"/>
</dbReference>
<dbReference type="RefSeq" id="WP_116008395.1">
    <property type="nucleotide sequence ID" value="NZ_QUOU01000001.1"/>
</dbReference>
<proteinExistence type="predicted"/>
<evidence type="ECO:0000313" key="1">
    <source>
        <dbReference type="EMBL" id="REL27311.1"/>
    </source>
</evidence>
<dbReference type="OrthoDB" id="9814774at2"/>
<accession>A0A3E0TRQ0</accession>
<dbReference type="AlphaFoldDB" id="A0A3E0TRQ0"/>
<dbReference type="InterPro" id="IPR029069">
    <property type="entry name" value="HotDog_dom_sf"/>
</dbReference>
<dbReference type="Pfam" id="PF14539">
    <property type="entry name" value="DUF4442"/>
    <property type="match status" value="1"/>
</dbReference>